<gene>
    <name evidence="3" type="ORF">CYR34_11895</name>
</gene>
<keyword evidence="2" id="KW-0732">Signal</keyword>
<feature type="compositionally biased region" description="Low complexity" evidence="1">
    <location>
        <begin position="40"/>
        <end position="58"/>
    </location>
</feature>
<name>A0A2N5EM18_9GAMM</name>
<feature type="signal peptide" evidence="2">
    <location>
        <begin position="1"/>
        <end position="23"/>
    </location>
</feature>
<keyword evidence="4" id="KW-1185">Reference proteome</keyword>
<dbReference type="Proteomes" id="UP000234626">
    <property type="component" value="Unassembled WGS sequence"/>
</dbReference>
<proteinExistence type="predicted"/>
<evidence type="ECO:0000256" key="1">
    <source>
        <dbReference type="SAM" id="MobiDB-lite"/>
    </source>
</evidence>
<dbReference type="OrthoDB" id="6505102at2"/>
<evidence type="ECO:0000256" key="2">
    <source>
        <dbReference type="SAM" id="SignalP"/>
    </source>
</evidence>
<dbReference type="EMBL" id="PJZK01000011">
    <property type="protein sequence ID" value="PLR48839.1"/>
    <property type="molecule type" value="Genomic_DNA"/>
</dbReference>
<feature type="region of interest" description="Disordered" evidence="1">
    <location>
        <begin position="25"/>
        <end position="102"/>
    </location>
</feature>
<evidence type="ECO:0000313" key="4">
    <source>
        <dbReference type="Proteomes" id="UP000234626"/>
    </source>
</evidence>
<protein>
    <recommendedName>
        <fullName evidence="5">DUF1795 domain-containing protein</fullName>
    </recommendedName>
</protein>
<comment type="caution">
    <text evidence="3">The sequence shown here is derived from an EMBL/GenBank/DDBJ whole genome shotgun (WGS) entry which is preliminary data.</text>
</comment>
<feature type="chain" id="PRO_5014865915" description="DUF1795 domain-containing protein" evidence="2">
    <location>
        <begin position="24"/>
        <end position="225"/>
    </location>
</feature>
<reference evidence="3 4" key="1">
    <citation type="submission" date="2017-12" db="EMBL/GenBank/DDBJ databases">
        <title>Characterization of six clinical isolates of Enterochimera gen. nov., a novel genus of the Yersiniaciae family and the three species Enterochimera arupensis sp. nov., Enterochimera coloradensis sp. nov, and Enterochimera californica sp. nov.</title>
        <authorList>
            <person name="Rossi A."/>
            <person name="Fisher M."/>
        </authorList>
    </citation>
    <scope>NUCLEOTIDE SEQUENCE [LARGE SCALE GENOMIC DNA]</scope>
    <source>
        <strain evidence="3 4">2016Iso1</strain>
    </source>
</reference>
<evidence type="ECO:0008006" key="5">
    <source>
        <dbReference type="Google" id="ProtNLM"/>
    </source>
</evidence>
<dbReference type="RefSeq" id="WP_101829209.1">
    <property type="nucleotide sequence ID" value="NZ_JAWJZE010000022.1"/>
</dbReference>
<dbReference type="AlphaFoldDB" id="A0A2N5EM18"/>
<dbReference type="PROSITE" id="PS51257">
    <property type="entry name" value="PROKAR_LIPOPROTEIN"/>
    <property type="match status" value="1"/>
</dbReference>
<sequence>MTPFMKYSLVALMLTGLTACDNAADSTKTAAAKPAESKTAPAADANAAPAPAVKAQEATAEEAKAAPSAPQAPVQAEAPSFSMNIPKGFADKSPAVDEKSNSRTRIFVNPETRQMITVTTVMGVQPVADEKMKASLEEAIPSMMTALKKQYSTVNVAKKEVITLADHPFLHIDAALKQQEKSALNTTLLTQQGVQLINVQLMTVSDDKKAHEALVKQVSSRITFK</sequence>
<evidence type="ECO:0000313" key="3">
    <source>
        <dbReference type="EMBL" id="PLR48839.1"/>
    </source>
</evidence>
<organism evidence="3 4">
    <name type="scientific">Chimaeribacter arupi</name>
    <dbReference type="NCBI Taxonomy" id="2060066"/>
    <lineage>
        <taxon>Bacteria</taxon>
        <taxon>Pseudomonadati</taxon>
        <taxon>Pseudomonadota</taxon>
        <taxon>Gammaproteobacteria</taxon>
        <taxon>Enterobacterales</taxon>
        <taxon>Yersiniaceae</taxon>
        <taxon>Chimaeribacter</taxon>
    </lineage>
</organism>
<feature type="compositionally biased region" description="Low complexity" evidence="1">
    <location>
        <begin position="65"/>
        <end position="80"/>
    </location>
</feature>
<accession>A0A2N5EM18</accession>